<gene>
    <name evidence="3" type="ORF">SAMN04489866_10977</name>
</gene>
<evidence type="ECO:0000256" key="1">
    <source>
        <dbReference type="SAM" id="Phobius"/>
    </source>
</evidence>
<sequence length="326" mass="36881">MDARIRILFHKTRFLWIGFLVLAVLALIAFVVLNLTFNKPAGAFEKVKAPYTLEIPASPRSFERLTIDAPDVNLEVGMTAAVKKPTAYLYGKNYTNQKVVADLNQDRVHIQYKPTHRRANEGRLTMRVLLPETDLRNVRITGDQGNVNIDHLRTDGLSLKKGNGRLILKHINADCTEISYKKGNVRMEDNRVSDFQLDGVSGEMILRNNVMRQLDVESKEGSIFLYTPNFKGNSKIKTDEGHITAVTKRLPWSLLISAKASGDGDVQVNYHKRFWKKPDVILKNKRVWQGAVGDNPRTILTLQTKDGHITVDQRNRYTDTQADSAA</sequence>
<evidence type="ECO:0000259" key="2">
    <source>
        <dbReference type="Pfam" id="PF13349"/>
    </source>
</evidence>
<proteinExistence type="predicted"/>
<dbReference type="Gene3D" id="2.160.20.120">
    <property type="match status" value="1"/>
</dbReference>
<dbReference type="OrthoDB" id="2293096at2"/>
<dbReference type="STRING" id="2741.SAMN04489866_10977"/>
<dbReference type="AlphaFoldDB" id="A0A1G6YIJ8"/>
<feature type="transmembrane region" description="Helical" evidence="1">
    <location>
        <begin position="14"/>
        <end position="37"/>
    </location>
</feature>
<dbReference type="RefSeq" id="WP_159428036.1">
    <property type="nucleotide sequence ID" value="NZ_FNAF01000009.1"/>
</dbReference>
<dbReference type="InterPro" id="IPR025164">
    <property type="entry name" value="Toastrack_DUF4097"/>
</dbReference>
<evidence type="ECO:0000313" key="3">
    <source>
        <dbReference type="EMBL" id="SDD89547.1"/>
    </source>
</evidence>
<feature type="domain" description="DUF4097" evidence="2">
    <location>
        <begin position="90"/>
        <end position="311"/>
    </location>
</feature>
<dbReference type="Proteomes" id="UP000198995">
    <property type="component" value="Unassembled WGS sequence"/>
</dbReference>
<keyword evidence="1" id="KW-1133">Transmembrane helix</keyword>
<accession>A0A1G6YIJ8</accession>
<dbReference type="EMBL" id="FNAF01000009">
    <property type="protein sequence ID" value="SDD89547.1"/>
    <property type="molecule type" value="Genomic_DNA"/>
</dbReference>
<dbReference type="Pfam" id="PF13349">
    <property type="entry name" value="DUF4097"/>
    <property type="match status" value="1"/>
</dbReference>
<evidence type="ECO:0000313" key="4">
    <source>
        <dbReference type="Proteomes" id="UP000198995"/>
    </source>
</evidence>
<keyword evidence="4" id="KW-1185">Reference proteome</keyword>
<name>A0A1G6YIJ8_PEPNI</name>
<keyword evidence="1" id="KW-0812">Transmembrane</keyword>
<reference evidence="3 4" key="1">
    <citation type="submission" date="2016-10" db="EMBL/GenBank/DDBJ databases">
        <authorList>
            <person name="de Groot N.N."/>
        </authorList>
    </citation>
    <scope>NUCLEOTIDE SEQUENCE [LARGE SCALE GENOMIC DNA]</scope>
    <source>
        <strain evidence="3 4">DSM 20475</strain>
    </source>
</reference>
<organism evidence="3 4">
    <name type="scientific">Peptococcus niger</name>
    <dbReference type="NCBI Taxonomy" id="2741"/>
    <lineage>
        <taxon>Bacteria</taxon>
        <taxon>Bacillati</taxon>
        <taxon>Bacillota</taxon>
        <taxon>Clostridia</taxon>
        <taxon>Eubacteriales</taxon>
        <taxon>Peptococcaceae</taxon>
        <taxon>Peptococcus</taxon>
    </lineage>
</organism>
<keyword evidence="1" id="KW-0472">Membrane</keyword>
<protein>
    <submittedName>
        <fullName evidence="3">Putative adhesin</fullName>
    </submittedName>
</protein>